<keyword evidence="2" id="KW-0378">Hydrolase</keyword>
<reference evidence="2 3" key="1">
    <citation type="journal article" date="2015" name="Nature">
        <title>rRNA introns, odd ribosomes, and small enigmatic genomes across a large radiation of phyla.</title>
        <authorList>
            <person name="Brown C.T."/>
            <person name="Hug L.A."/>
            <person name="Thomas B.C."/>
            <person name="Sharon I."/>
            <person name="Castelle C.J."/>
            <person name="Singh A."/>
            <person name="Wilkins M.J."/>
            <person name="Williams K.H."/>
            <person name="Banfield J.F."/>
        </authorList>
    </citation>
    <scope>NUCLEOTIDE SEQUENCE [LARGE SCALE GENOMIC DNA]</scope>
</reference>
<proteinExistence type="predicted"/>
<evidence type="ECO:0000259" key="1">
    <source>
        <dbReference type="PROSITE" id="PS51462"/>
    </source>
</evidence>
<evidence type="ECO:0000313" key="2">
    <source>
        <dbReference type="EMBL" id="KKR32475.1"/>
    </source>
</evidence>
<comment type="caution">
    <text evidence="2">The sequence shown here is derived from an EMBL/GenBank/DDBJ whole genome shotgun (WGS) entry which is preliminary data.</text>
</comment>
<dbReference type="Gene3D" id="3.90.79.10">
    <property type="entry name" value="Nucleoside Triphosphate Pyrophosphohydrolase"/>
    <property type="match status" value="1"/>
</dbReference>
<dbReference type="PANTHER" id="PTHR10885:SF0">
    <property type="entry name" value="ISOPENTENYL-DIPHOSPHATE DELTA-ISOMERASE"/>
    <property type="match status" value="1"/>
</dbReference>
<dbReference type="InterPro" id="IPR015797">
    <property type="entry name" value="NUDIX_hydrolase-like_dom_sf"/>
</dbReference>
<accession>A0A0G0SCL5</accession>
<protein>
    <submittedName>
        <fullName evidence="2">NUDIX hydrolase</fullName>
    </submittedName>
</protein>
<feature type="domain" description="Nudix hydrolase" evidence="1">
    <location>
        <begin position="27"/>
        <end position="155"/>
    </location>
</feature>
<dbReference type="PROSITE" id="PS51462">
    <property type="entry name" value="NUDIX"/>
    <property type="match status" value="1"/>
</dbReference>
<sequence>MEFLDIVNENDVVVGVASRNEAYEKLLLHRIVNVIIFNDKNEMALQLRSSSVSFCPNHWSTSVGGHVQTGETYEIAALREYEEELGAQSKLEFVGKDLYEVPGNPKKFLATFRSKFNGLFIPDSKVVDEVSFFSLEKIKEMIENGEKFHPELIFLLEKYWF</sequence>
<name>A0A0G0SCL5_9BACT</name>
<dbReference type="Proteomes" id="UP000034137">
    <property type="component" value="Unassembled WGS sequence"/>
</dbReference>
<dbReference type="AlphaFoldDB" id="A0A0G0SCL5"/>
<dbReference type="EMBL" id="LBXO01000033">
    <property type="protein sequence ID" value="KKR32475.1"/>
    <property type="molecule type" value="Genomic_DNA"/>
</dbReference>
<dbReference type="SUPFAM" id="SSF55811">
    <property type="entry name" value="Nudix"/>
    <property type="match status" value="1"/>
</dbReference>
<dbReference type="Pfam" id="PF00293">
    <property type="entry name" value="NUDIX"/>
    <property type="match status" value="1"/>
</dbReference>
<gene>
    <name evidence="2" type="ORF">UT64_C0033G0009</name>
</gene>
<organism evidence="2 3">
    <name type="scientific">Candidatus Falkowbacteria bacterium GW2011_GWF2_39_8</name>
    <dbReference type="NCBI Taxonomy" id="1618642"/>
    <lineage>
        <taxon>Bacteria</taxon>
        <taxon>Candidatus Falkowiibacteriota</taxon>
    </lineage>
</organism>
<evidence type="ECO:0000313" key="3">
    <source>
        <dbReference type="Proteomes" id="UP000034137"/>
    </source>
</evidence>
<dbReference type="PANTHER" id="PTHR10885">
    <property type="entry name" value="ISOPENTENYL-DIPHOSPHATE DELTA-ISOMERASE"/>
    <property type="match status" value="1"/>
</dbReference>
<dbReference type="InterPro" id="IPR000086">
    <property type="entry name" value="NUDIX_hydrolase_dom"/>
</dbReference>
<dbReference type="GO" id="GO:0016787">
    <property type="term" value="F:hydrolase activity"/>
    <property type="evidence" value="ECO:0007669"/>
    <property type="project" value="UniProtKB-KW"/>
</dbReference>